<comment type="subcellular location">
    <subcellularLocation>
        <location evidence="1">Cell membrane</location>
        <topology evidence="1">Multi-pass membrane protein</topology>
    </subcellularLocation>
</comment>
<sequence>MPDGAAAALTGIEGVSGVVVDRAGYASFGSATEAHPWAASALHPHRMVAGDRPTSDNQVVLTAPTDQKPGDTVTLSTVDGPRDFTVSGVIETEAEPAVYVSEATAEQLAKGRVSAVALLAAPGADPAAIGDRAKSALRGQFPQLRVVTGDARRTAEADPEAGLLIATVSLVGSTAGLAGFVSTFVVAGTFAFTVAQRRREFALLRTAGATPRQVRRIVINEAALVGVLAAAAGGALSVVLAPVFARWLADKELAPAGFTAEFVWWPVLAAGGLGLIVALVGAWFAARRAGKVRPIEALREATVDRRSMTILRWVLGLACIGGIFPLAPLLSTPEGSAYLLVVVMALILGCTLLLPVMMRPFAWTMTLGSGVVAVLARSGVRTESKRYASTIAPVLITIGLAGASLAGTETISATQAASLRAQLTAPLLVVPAGDAQLPETVADVAKGVPGVNATARTKTSGVFDSVRNMMQQRTAWYIDGPSADQVLRLPLTAGTFDDLTGETVAVSAAMADAHGWKLGDQAELWLGDGSQASLRLVAIVDDRLGLPNVFLPWAQAAAHTAVPLPDSVYLSLAPGADRASIAAAVAPQGGAVAETKTHLATLDEQFDRLSRLSLLAILGMALVYTAISIANTQLMATTGRIRELLTLRLAGATRRQILRLVGREAITVGAVGAVIGALVTGATLIVVTAALSGLSDSVAVRVPWLILLVVIVSCGVISFTASVVPAAVALRRALGRA</sequence>
<feature type="transmembrane region" description="Helical" evidence="7">
    <location>
        <begin position="665"/>
        <end position="692"/>
    </location>
</feature>
<organism evidence="10 11">
    <name type="scientific">Phytohabitans flavus</name>
    <dbReference type="NCBI Taxonomy" id="1076124"/>
    <lineage>
        <taxon>Bacteria</taxon>
        <taxon>Bacillati</taxon>
        <taxon>Actinomycetota</taxon>
        <taxon>Actinomycetes</taxon>
        <taxon>Micromonosporales</taxon>
        <taxon>Micromonosporaceae</taxon>
    </lineage>
</organism>
<accession>A0A6F8XKN0</accession>
<feature type="transmembrane region" description="Helical" evidence="7">
    <location>
        <begin position="264"/>
        <end position="286"/>
    </location>
</feature>
<keyword evidence="5 7" id="KW-0472">Membrane</keyword>
<dbReference type="Pfam" id="PF12704">
    <property type="entry name" value="MacB_PCD"/>
    <property type="match status" value="2"/>
</dbReference>
<evidence type="ECO:0000313" key="10">
    <source>
        <dbReference type="EMBL" id="BCB74374.1"/>
    </source>
</evidence>
<dbReference type="PANTHER" id="PTHR30572">
    <property type="entry name" value="MEMBRANE COMPONENT OF TRANSPORTER-RELATED"/>
    <property type="match status" value="1"/>
</dbReference>
<keyword evidence="3 7" id="KW-0812">Transmembrane</keyword>
<feature type="transmembrane region" description="Helical" evidence="7">
    <location>
        <begin position="162"/>
        <end position="195"/>
    </location>
</feature>
<feature type="transmembrane region" description="Helical" evidence="7">
    <location>
        <begin position="310"/>
        <end position="330"/>
    </location>
</feature>
<evidence type="ECO:0000259" key="9">
    <source>
        <dbReference type="Pfam" id="PF12704"/>
    </source>
</evidence>
<comment type="similarity">
    <text evidence="6">Belongs to the ABC-4 integral membrane protein family.</text>
</comment>
<evidence type="ECO:0000256" key="7">
    <source>
        <dbReference type="SAM" id="Phobius"/>
    </source>
</evidence>
<feature type="domain" description="MacB-like periplasmic core" evidence="9">
    <location>
        <begin position="9"/>
        <end position="134"/>
    </location>
</feature>
<proteinExistence type="inferred from homology"/>
<evidence type="ECO:0000256" key="2">
    <source>
        <dbReference type="ARBA" id="ARBA00022475"/>
    </source>
</evidence>
<feature type="domain" description="ABC3 transporter permease C-terminal" evidence="8">
    <location>
        <begin position="175"/>
        <end position="292"/>
    </location>
</feature>
<evidence type="ECO:0000256" key="1">
    <source>
        <dbReference type="ARBA" id="ARBA00004651"/>
    </source>
</evidence>
<feature type="transmembrane region" description="Helical" evidence="7">
    <location>
        <begin position="704"/>
        <end position="730"/>
    </location>
</feature>
<dbReference type="GO" id="GO:0005886">
    <property type="term" value="C:plasma membrane"/>
    <property type="evidence" value="ECO:0007669"/>
    <property type="project" value="UniProtKB-SubCell"/>
</dbReference>
<reference evidence="10 11" key="2">
    <citation type="submission" date="2020-03" db="EMBL/GenBank/DDBJ databases">
        <authorList>
            <person name="Ichikawa N."/>
            <person name="Kimura A."/>
            <person name="Kitahashi Y."/>
            <person name="Uohara A."/>
        </authorList>
    </citation>
    <scope>NUCLEOTIDE SEQUENCE [LARGE SCALE GENOMIC DNA]</scope>
    <source>
        <strain evidence="10 11">NBRC 107702</strain>
    </source>
</reference>
<feature type="transmembrane region" description="Helical" evidence="7">
    <location>
        <begin position="336"/>
        <end position="354"/>
    </location>
</feature>
<evidence type="ECO:0000259" key="8">
    <source>
        <dbReference type="Pfam" id="PF02687"/>
    </source>
</evidence>
<dbReference type="PANTHER" id="PTHR30572:SF4">
    <property type="entry name" value="ABC TRANSPORTER PERMEASE YTRF"/>
    <property type="match status" value="1"/>
</dbReference>
<dbReference type="InterPro" id="IPR050250">
    <property type="entry name" value="Macrolide_Exporter_MacB"/>
</dbReference>
<feature type="transmembrane region" description="Helical" evidence="7">
    <location>
        <begin position="612"/>
        <end position="632"/>
    </location>
</feature>
<dbReference type="InterPro" id="IPR003838">
    <property type="entry name" value="ABC3_permease_C"/>
</dbReference>
<feature type="transmembrane region" description="Helical" evidence="7">
    <location>
        <begin position="222"/>
        <end position="244"/>
    </location>
</feature>
<dbReference type="EMBL" id="AP022870">
    <property type="protein sequence ID" value="BCB74374.1"/>
    <property type="molecule type" value="Genomic_DNA"/>
</dbReference>
<dbReference type="InterPro" id="IPR025857">
    <property type="entry name" value="MacB_PCD"/>
</dbReference>
<feature type="domain" description="MacB-like periplasmic core" evidence="9">
    <location>
        <begin position="397"/>
        <end position="586"/>
    </location>
</feature>
<evidence type="ECO:0000256" key="4">
    <source>
        <dbReference type="ARBA" id="ARBA00022989"/>
    </source>
</evidence>
<keyword evidence="4 7" id="KW-1133">Transmembrane helix</keyword>
<feature type="domain" description="ABC3 transporter permease C-terminal" evidence="8">
    <location>
        <begin position="616"/>
        <end position="731"/>
    </location>
</feature>
<evidence type="ECO:0000256" key="6">
    <source>
        <dbReference type="ARBA" id="ARBA00038076"/>
    </source>
</evidence>
<dbReference type="AlphaFoldDB" id="A0A6F8XKN0"/>
<dbReference type="Proteomes" id="UP000502508">
    <property type="component" value="Chromosome"/>
</dbReference>
<keyword evidence="11" id="KW-1185">Reference proteome</keyword>
<dbReference type="KEGG" id="pfla:Pflav_007840"/>
<name>A0A6F8XKN0_9ACTN</name>
<protein>
    <submittedName>
        <fullName evidence="10">ABC transporter permease</fullName>
    </submittedName>
</protein>
<reference evidence="10 11" key="1">
    <citation type="submission" date="2020-03" db="EMBL/GenBank/DDBJ databases">
        <title>Whole genome shotgun sequence of Phytohabitans flavus NBRC 107702.</title>
        <authorList>
            <person name="Komaki H."/>
            <person name="Tamura T."/>
        </authorList>
    </citation>
    <scope>NUCLEOTIDE SEQUENCE [LARGE SCALE GENOMIC DNA]</scope>
    <source>
        <strain evidence="10 11">NBRC 107702</strain>
    </source>
</reference>
<dbReference type="GO" id="GO:0022857">
    <property type="term" value="F:transmembrane transporter activity"/>
    <property type="evidence" value="ECO:0007669"/>
    <property type="project" value="TreeGrafter"/>
</dbReference>
<evidence type="ECO:0000313" key="11">
    <source>
        <dbReference type="Proteomes" id="UP000502508"/>
    </source>
</evidence>
<gene>
    <name evidence="10" type="ORF">Pflav_007840</name>
</gene>
<dbReference type="Pfam" id="PF02687">
    <property type="entry name" value="FtsX"/>
    <property type="match status" value="2"/>
</dbReference>
<dbReference type="RefSeq" id="WP_173033749.1">
    <property type="nucleotide sequence ID" value="NZ_AP022870.1"/>
</dbReference>
<keyword evidence="2" id="KW-1003">Cell membrane</keyword>
<evidence type="ECO:0000256" key="5">
    <source>
        <dbReference type="ARBA" id="ARBA00023136"/>
    </source>
</evidence>
<evidence type="ECO:0000256" key="3">
    <source>
        <dbReference type="ARBA" id="ARBA00022692"/>
    </source>
</evidence>